<keyword evidence="4" id="KW-1185">Reference proteome</keyword>
<feature type="region of interest" description="Disordered" evidence="1">
    <location>
        <begin position="494"/>
        <end position="526"/>
    </location>
</feature>
<evidence type="ECO:0000256" key="1">
    <source>
        <dbReference type="SAM" id="MobiDB-lite"/>
    </source>
</evidence>
<comment type="caution">
    <text evidence="3">The sequence shown here is derived from an EMBL/GenBank/DDBJ whole genome shotgun (WGS) entry which is preliminary data.</text>
</comment>
<dbReference type="Proteomes" id="UP000253303">
    <property type="component" value="Unassembled WGS sequence"/>
</dbReference>
<dbReference type="PANTHER" id="PTHR22916:SF3">
    <property type="entry name" value="UDP-GLCNAC:BETAGAL BETA-1,3-N-ACETYLGLUCOSAMINYLTRANSFERASE-LIKE PROTEIN 1"/>
    <property type="match status" value="1"/>
</dbReference>
<dbReference type="AlphaFoldDB" id="A0A366LRF4"/>
<evidence type="ECO:0000313" key="4">
    <source>
        <dbReference type="Proteomes" id="UP000253303"/>
    </source>
</evidence>
<dbReference type="GO" id="GO:0016758">
    <property type="term" value="F:hexosyltransferase activity"/>
    <property type="evidence" value="ECO:0007669"/>
    <property type="project" value="UniProtKB-ARBA"/>
</dbReference>
<dbReference type="InterPro" id="IPR001173">
    <property type="entry name" value="Glyco_trans_2-like"/>
</dbReference>
<sequence length="526" mass="58017">MEPLLTVIVPFHDVADYLEECLASLAAQTLTSIEVVMVDDGSLDGCDAIAKGYAARDSRFTLVRCANQGPGPARNLGIGLATGRYLAFADADDVVPPDAYRALVHSLEATGSDIACGGVRRITSEGEVPSPLHSRLFRRIRQRTHITRYQGLMRDRTVWNKVYRRSFWTEHGLAFPAGLYEDAPVAIAAHVHASRVDLLPDVVYLWREREEGGGSITQRRSEPANVAQRVAALHAVQEFLDEHAPGLRPALDGMIATWDLGIVAAAVTAAEDPETRARLLDLAAPFAGGLREEAVRELPAVRRLELHLLRNRMADELAEVRRARHEGRTAQAHVVRRGRRTYRWYAAYPYFGDRARRLPPDVFDVTDEIALRARVERAEYRDGRLRLDGFAYITPVEESRTDLRLWLVEIGTKTQIPIDYATEPGGRFSAEVNPAVLAEGEGPWRLHVEVVVPGGLRRRGRVRKVRLMARDGDPDAPLAVEESRPAGPCRIRRVRAQAGEPGQGGDAGDAAQEAGKDSARTVSQGG</sequence>
<dbReference type="OrthoDB" id="3183633at2"/>
<accession>A0A366LRF4</accession>
<dbReference type="SUPFAM" id="SSF53448">
    <property type="entry name" value="Nucleotide-diphospho-sugar transferases"/>
    <property type="match status" value="1"/>
</dbReference>
<dbReference type="EMBL" id="QMEY01000016">
    <property type="protein sequence ID" value="RBQ16501.1"/>
    <property type="molecule type" value="Genomic_DNA"/>
</dbReference>
<name>A0A366LRF4_9ACTN</name>
<evidence type="ECO:0000259" key="2">
    <source>
        <dbReference type="Pfam" id="PF00535"/>
    </source>
</evidence>
<organism evidence="3 4">
    <name type="scientific">Spongiactinospora rosea</name>
    <dbReference type="NCBI Taxonomy" id="2248750"/>
    <lineage>
        <taxon>Bacteria</taxon>
        <taxon>Bacillati</taxon>
        <taxon>Actinomycetota</taxon>
        <taxon>Actinomycetes</taxon>
        <taxon>Streptosporangiales</taxon>
        <taxon>Streptosporangiaceae</taxon>
        <taxon>Spongiactinospora</taxon>
    </lineage>
</organism>
<reference evidence="3 4" key="1">
    <citation type="submission" date="2018-06" db="EMBL/GenBank/DDBJ databases">
        <title>Sphaerisporangium craniellae sp. nov., isolated from a marine sponge in the South China Sea.</title>
        <authorList>
            <person name="Li L."/>
        </authorList>
    </citation>
    <scope>NUCLEOTIDE SEQUENCE [LARGE SCALE GENOMIC DNA]</scope>
    <source>
        <strain evidence="3 4">LHW63015</strain>
    </source>
</reference>
<dbReference type="PANTHER" id="PTHR22916">
    <property type="entry name" value="GLYCOSYLTRANSFERASE"/>
    <property type="match status" value="1"/>
</dbReference>
<dbReference type="Pfam" id="PF00535">
    <property type="entry name" value="Glycos_transf_2"/>
    <property type="match status" value="1"/>
</dbReference>
<protein>
    <recommendedName>
        <fullName evidence="2">Glycosyltransferase 2-like domain-containing protein</fullName>
    </recommendedName>
</protein>
<dbReference type="RefSeq" id="WP_113984127.1">
    <property type="nucleotide sequence ID" value="NZ_QMEY01000016.1"/>
</dbReference>
<dbReference type="Gene3D" id="3.90.550.10">
    <property type="entry name" value="Spore Coat Polysaccharide Biosynthesis Protein SpsA, Chain A"/>
    <property type="match status" value="1"/>
</dbReference>
<dbReference type="CDD" id="cd00761">
    <property type="entry name" value="Glyco_tranf_GTA_type"/>
    <property type="match status" value="1"/>
</dbReference>
<dbReference type="InterPro" id="IPR029044">
    <property type="entry name" value="Nucleotide-diphossugar_trans"/>
</dbReference>
<gene>
    <name evidence="3" type="ORF">DP939_29720</name>
</gene>
<proteinExistence type="predicted"/>
<feature type="domain" description="Glycosyltransferase 2-like" evidence="2">
    <location>
        <begin position="6"/>
        <end position="166"/>
    </location>
</feature>
<evidence type="ECO:0000313" key="3">
    <source>
        <dbReference type="EMBL" id="RBQ16501.1"/>
    </source>
</evidence>